<gene>
    <name evidence="1" type="ORF">EGT51_02870</name>
</gene>
<proteinExistence type="predicted"/>
<dbReference type="EMBL" id="RKLX01000003">
    <property type="protein sequence ID" value="TGD19794.1"/>
    <property type="molecule type" value="Genomic_DNA"/>
</dbReference>
<dbReference type="OrthoDB" id="2325411at2"/>
<dbReference type="Gene3D" id="3.30.420.10">
    <property type="entry name" value="Ribonuclease H-like superfamily/Ribonuclease H"/>
    <property type="match status" value="1"/>
</dbReference>
<dbReference type="Gene3D" id="1.10.10.60">
    <property type="entry name" value="Homeodomain-like"/>
    <property type="match status" value="1"/>
</dbReference>
<dbReference type="Pfam" id="PF13384">
    <property type="entry name" value="HTH_23"/>
    <property type="match status" value="1"/>
</dbReference>
<reference evidence="1 2" key="1">
    <citation type="submission" date="2018-10" db="EMBL/GenBank/DDBJ databases">
        <title>Lactobacillus sp. R7 and Lactobacillus sp. R19 isolated from fermented mustard green product of Taiwan.</title>
        <authorList>
            <person name="Lin S.-T."/>
        </authorList>
    </citation>
    <scope>NUCLEOTIDE SEQUENCE [LARGE SCALE GENOMIC DNA]</scope>
    <source>
        <strain evidence="1 2">BCRC 81129</strain>
    </source>
</reference>
<comment type="caution">
    <text evidence="1">The sequence shown here is derived from an EMBL/GenBank/DDBJ whole genome shotgun (WGS) entry which is preliminary data.</text>
</comment>
<dbReference type="SUPFAM" id="SSF53098">
    <property type="entry name" value="Ribonuclease H-like"/>
    <property type="match status" value="1"/>
</dbReference>
<evidence type="ECO:0000313" key="2">
    <source>
        <dbReference type="Proteomes" id="UP000297348"/>
    </source>
</evidence>
<dbReference type="AlphaFoldDB" id="A0A4Z0JD89"/>
<dbReference type="Proteomes" id="UP000297348">
    <property type="component" value="Unassembled WGS sequence"/>
</dbReference>
<evidence type="ECO:0000313" key="1">
    <source>
        <dbReference type="EMBL" id="TGD19794.1"/>
    </source>
</evidence>
<organism evidence="1 2">
    <name type="scientific">Levilactobacillus suantsaiihabitans</name>
    <dbReference type="NCBI Taxonomy" id="2487722"/>
    <lineage>
        <taxon>Bacteria</taxon>
        <taxon>Bacillati</taxon>
        <taxon>Bacillota</taxon>
        <taxon>Bacilli</taxon>
        <taxon>Lactobacillales</taxon>
        <taxon>Lactobacillaceae</taxon>
        <taxon>Levilactobacillus</taxon>
    </lineage>
</organism>
<dbReference type="InterPro" id="IPR012337">
    <property type="entry name" value="RNaseH-like_sf"/>
</dbReference>
<accession>A0A4Z0JD89</accession>
<sequence length="407" mass="45978">MNVTSRIVYLEQKASSNAPAQTHNLFLVGYAIFQVEQGTTLRPALNSWGKVQRIIVDHKDRFRITFNSGRIFVLSAKKVLTYETDRDELTLAERLQDHGLKLPETTPTPNEQAPEQLKEVWPTVRRLTSIPQSYVVIDCEFGVLFKTQRTGDDIAMTRTTVAGEKAGVFQLAALGYQDARPLDIFFNQYLDNPNFSAEMKLRGLKETGLTLEAFEHQAQPLRVIRAFIHQVLARRLPLVFWDQGNDLRLLKNTVSVYYDQLTTEERTILQAPLAVFDGSLYTNEVINRSNHQHASRHYLPLNGVAGLLNIVNPHQHNALWDAQTTHYVVNALARFKHTAPLILSAPQPQAPLLLPAPQVSPAGPAPSPRLTKLQKLRATGLTYRQIAQQLGMSPSTVWRALKRQQDR</sequence>
<protein>
    <submittedName>
        <fullName evidence="1">Winged helix-turn-helix transcriptional regulator</fullName>
    </submittedName>
</protein>
<name>A0A4Z0JD89_9LACO</name>
<dbReference type="GO" id="GO:0003676">
    <property type="term" value="F:nucleic acid binding"/>
    <property type="evidence" value="ECO:0007669"/>
    <property type="project" value="InterPro"/>
</dbReference>
<dbReference type="InterPro" id="IPR036397">
    <property type="entry name" value="RNaseH_sf"/>
</dbReference>
<keyword evidence="2" id="KW-1185">Reference proteome</keyword>